<evidence type="ECO:0000256" key="4">
    <source>
        <dbReference type="ARBA" id="ARBA00022448"/>
    </source>
</evidence>
<dbReference type="InterPro" id="IPR036280">
    <property type="entry name" value="Multihaem_cyt_sf"/>
</dbReference>
<keyword evidence="12 14" id="KW-0408">Iron</keyword>
<evidence type="ECO:0000256" key="7">
    <source>
        <dbReference type="ARBA" id="ARBA00022617"/>
    </source>
</evidence>
<dbReference type="InterPro" id="IPR051174">
    <property type="entry name" value="Cytochrome_c-type_ET"/>
</dbReference>
<evidence type="ECO:0000259" key="18">
    <source>
        <dbReference type="Pfam" id="PF03264"/>
    </source>
</evidence>
<keyword evidence="10 14" id="KW-0249">Electron transport</keyword>
<feature type="binding site" description="axial binding residue" evidence="16">
    <location>
        <position position="138"/>
    </location>
    <ligand>
        <name>heme</name>
        <dbReference type="ChEBI" id="CHEBI:30413"/>
        <label>3</label>
    </ligand>
    <ligandPart>
        <name>Fe</name>
        <dbReference type="ChEBI" id="CHEBI:18248"/>
    </ligandPart>
</feature>
<feature type="binding site" description="covalent" evidence="15">
    <location>
        <position position="77"/>
    </location>
    <ligand>
        <name>heme</name>
        <dbReference type="ChEBI" id="CHEBI:30413"/>
        <label>2</label>
    </ligand>
</feature>
<dbReference type="PANTHER" id="PTHR30333:SF1">
    <property type="entry name" value="CYTOCHROME C-TYPE PROTEIN NAPC"/>
    <property type="match status" value="1"/>
</dbReference>
<proteinExistence type="inferred from homology"/>
<reference evidence="19" key="1">
    <citation type="submission" date="2015-04" db="EMBL/GenBank/DDBJ databases">
        <authorList>
            <person name="Syromyatnikov M.Y."/>
            <person name="Popov V.N."/>
        </authorList>
    </citation>
    <scope>NUCLEOTIDE SEQUENCE</scope>
    <source>
        <strain evidence="19">MO-1</strain>
    </source>
</reference>
<dbReference type="InterPro" id="IPR038266">
    <property type="entry name" value="NapC/NirT_cytc_sf"/>
</dbReference>
<feature type="binding site" description="covalent" evidence="15">
    <location>
        <position position="48"/>
    </location>
    <ligand>
        <name>heme</name>
        <dbReference type="ChEBI" id="CHEBI:30413"/>
        <label>1</label>
    </ligand>
</feature>
<dbReference type="InterPro" id="IPR005126">
    <property type="entry name" value="NapC/NirT_cyt_c_N"/>
</dbReference>
<feature type="binding site" description="covalent" evidence="15">
    <location>
        <position position="74"/>
    </location>
    <ligand>
        <name>heme</name>
        <dbReference type="ChEBI" id="CHEBI:30413"/>
        <label>2</label>
    </ligand>
</feature>
<dbReference type="Pfam" id="PF03264">
    <property type="entry name" value="Cytochrom_NNT"/>
    <property type="match status" value="1"/>
</dbReference>
<comment type="similarity">
    <text evidence="2 14">Belongs to the TorC/TorY family.</text>
</comment>
<feature type="binding site" description="covalent" evidence="15">
    <location>
        <position position="45"/>
    </location>
    <ligand>
        <name>heme</name>
        <dbReference type="ChEBI" id="CHEBI:30413"/>
        <label>1</label>
    </ligand>
</feature>
<dbReference type="GO" id="GO:0009276">
    <property type="term" value="C:Gram-negative-bacterium-type cell wall"/>
    <property type="evidence" value="ECO:0007669"/>
    <property type="project" value="UniProtKB-UniRule"/>
</dbReference>
<dbReference type="GO" id="GO:0020037">
    <property type="term" value="F:heme binding"/>
    <property type="evidence" value="ECO:0007669"/>
    <property type="project" value="UniProtKB-UniRule"/>
</dbReference>
<keyword evidence="5 14" id="KW-1003">Cell membrane</keyword>
<dbReference type="FunFam" id="1.10.3820.10:FF:000001">
    <property type="entry name" value="Cytochrome c-type protein"/>
    <property type="match status" value="1"/>
</dbReference>
<evidence type="ECO:0000256" key="5">
    <source>
        <dbReference type="ARBA" id="ARBA00022475"/>
    </source>
</evidence>
<keyword evidence="7 14" id="KW-0349">Heme</keyword>
<feature type="binding site" description="axial binding residue" evidence="16">
    <location>
        <position position="330"/>
    </location>
    <ligand>
        <name>heme</name>
        <dbReference type="ChEBI" id="CHEBI:30413"/>
        <label>5</label>
    </ligand>
    <ligandPart>
        <name>Fe</name>
        <dbReference type="ChEBI" id="CHEBI:18248"/>
    </ligandPart>
</feature>
<feature type="binding site" description="covalent" evidence="15">
    <location>
        <position position="169"/>
    </location>
    <ligand>
        <name>heme</name>
        <dbReference type="ChEBI" id="CHEBI:30413"/>
        <label>4</label>
    </ligand>
</feature>
<feature type="binding site" description="covalent" evidence="15">
    <location>
        <position position="329"/>
    </location>
    <ligand>
        <name>heme</name>
        <dbReference type="ChEBI" id="CHEBI:30413"/>
        <label>5</label>
    </ligand>
</feature>
<feature type="binding site" description="covalent" evidence="15">
    <location>
        <position position="134"/>
    </location>
    <ligand>
        <name>heme</name>
        <dbReference type="ChEBI" id="CHEBI:30413"/>
        <label>3</label>
    </ligand>
</feature>
<dbReference type="Gene3D" id="1.10.3820.10">
    <property type="entry name" value="Di-heme elbow motif domain"/>
    <property type="match status" value="1"/>
</dbReference>
<dbReference type="GO" id="GO:0009061">
    <property type="term" value="P:anaerobic respiration"/>
    <property type="evidence" value="ECO:0007669"/>
    <property type="project" value="TreeGrafter"/>
</dbReference>
<evidence type="ECO:0000256" key="1">
    <source>
        <dbReference type="ARBA" id="ARBA00004249"/>
    </source>
</evidence>
<comment type="PTM">
    <text evidence="15">Binds 5 heme groups per subunit.</text>
</comment>
<sequence length="378" mass="42864">MQNLWRWLGGQGNRAGLLIGGLALGVIFWGGFNTFMEYTNTYEFCVSCHEMTTVNEEYQKSAHAHNPSGVAAVCSDCHVPEQWTAKLVRKIKASNELWHKLLGTIDTPEKFEAKRLELAQNVWQEMLETDSRECRNCHSEQTMVSKKQTPLAQKMHTRLLSGEATCINCHKGVAHQLPGLEKLYVEMEQGFVKQAQSASLQKRAVVITPKATLAKGEDGKGSFATLYGGTPVEVVAERGGMVQVNFAAWDRESGTQMYVDFNRAIMVAKLSFDGMDALKVLESKVEPEYELTWNRGQLTGWVKREALGPDEQAYWNYVTGLYDLDCNMCHKTFPRDKWNIFDWTNNIKEMRRYTKLSPEQLEQILGYVLRGARNNSEG</sequence>
<keyword evidence="9 14" id="KW-0479">Metal-binding</keyword>
<evidence type="ECO:0000256" key="17">
    <source>
        <dbReference type="SAM" id="Phobius"/>
    </source>
</evidence>
<comment type="similarity">
    <text evidence="3">Belongs to the NapC/NirT/NrfH family.</text>
</comment>
<dbReference type="PANTHER" id="PTHR30333">
    <property type="entry name" value="CYTOCHROME C-TYPE PROTEIN"/>
    <property type="match status" value="1"/>
</dbReference>
<dbReference type="GO" id="GO:0005506">
    <property type="term" value="F:iron ion binding"/>
    <property type="evidence" value="ECO:0007669"/>
    <property type="project" value="UniProtKB-UniRule"/>
</dbReference>
<keyword evidence="13 14" id="KW-0472">Membrane</keyword>
<evidence type="ECO:0000256" key="10">
    <source>
        <dbReference type="ARBA" id="ARBA00022982"/>
    </source>
</evidence>
<dbReference type="GO" id="GO:0005886">
    <property type="term" value="C:plasma membrane"/>
    <property type="evidence" value="ECO:0007669"/>
    <property type="project" value="UniProtKB-SubCell"/>
</dbReference>
<evidence type="ECO:0000256" key="15">
    <source>
        <dbReference type="PIRSR" id="PIRSR000014-1"/>
    </source>
</evidence>
<keyword evidence="6 14" id="KW-0997">Cell inner membrane</keyword>
<evidence type="ECO:0000256" key="3">
    <source>
        <dbReference type="ARBA" id="ARBA00007395"/>
    </source>
</evidence>
<comment type="subcellular location">
    <subcellularLocation>
        <location evidence="1">Cell inner membrane</location>
        <topology evidence="1">Single-pass type II membrane protein</topology>
    </subcellularLocation>
</comment>
<evidence type="ECO:0000256" key="12">
    <source>
        <dbReference type="ARBA" id="ARBA00023004"/>
    </source>
</evidence>
<dbReference type="AlphaFoldDB" id="A0A1S7LEL2"/>
<dbReference type="SUPFAM" id="SSF48695">
    <property type="entry name" value="Multiheme cytochromes"/>
    <property type="match status" value="1"/>
</dbReference>
<protein>
    <recommendedName>
        <fullName evidence="14">Cytochrome c-type protein</fullName>
    </recommendedName>
</protein>
<feature type="binding site" description="covalent" evidence="15">
    <location>
        <position position="326"/>
    </location>
    <ligand>
        <name>heme</name>
        <dbReference type="ChEBI" id="CHEBI:30413"/>
        <label>5</label>
    </ligand>
</feature>
<feature type="binding site" description="covalent" evidence="15">
    <location>
        <position position="166"/>
    </location>
    <ligand>
        <name>heme</name>
        <dbReference type="ChEBI" id="CHEBI:30413"/>
        <label>4</label>
    </ligand>
</feature>
<name>A0A1S7LEL2_MAGMO</name>
<keyword evidence="11 17" id="KW-1133">Transmembrane helix</keyword>
<gene>
    <name evidence="19" type="ORF">MAGMO_0767</name>
</gene>
<keyword evidence="4 14" id="KW-0813">Transport</keyword>
<feature type="binding site" description="covalent" evidence="15">
    <location>
        <position position="137"/>
    </location>
    <ligand>
        <name>heme</name>
        <dbReference type="ChEBI" id="CHEBI:30413"/>
        <label>3</label>
    </ligand>
</feature>
<evidence type="ECO:0000313" key="19">
    <source>
        <dbReference type="EMBL" id="CRH04968.1"/>
    </source>
</evidence>
<feature type="binding site" description="axial binding residue" evidence="16">
    <location>
        <position position="78"/>
    </location>
    <ligand>
        <name>heme</name>
        <dbReference type="ChEBI" id="CHEBI:30413"/>
        <label>2</label>
    </ligand>
    <ligandPart>
        <name>Fe</name>
        <dbReference type="ChEBI" id="CHEBI:18248"/>
    </ligandPart>
</feature>
<feature type="binding site" description="axial binding residue" evidence="16">
    <location>
        <position position="49"/>
    </location>
    <ligand>
        <name>heme</name>
        <dbReference type="ChEBI" id="CHEBI:30413"/>
        <label>1</label>
    </ligand>
    <ligandPart>
        <name>Fe</name>
        <dbReference type="ChEBI" id="CHEBI:18248"/>
    </ligandPart>
</feature>
<evidence type="ECO:0000256" key="16">
    <source>
        <dbReference type="PIRSR" id="PIRSR000014-2"/>
    </source>
</evidence>
<feature type="binding site" description="axial binding residue" evidence="16">
    <location>
        <position position="170"/>
    </location>
    <ligand>
        <name>heme</name>
        <dbReference type="ChEBI" id="CHEBI:30413"/>
        <label>4</label>
    </ligand>
    <ligandPart>
        <name>Fe</name>
        <dbReference type="ChEBI" id="CHEBI:18248"/>
    </ligandPart>
</feature>
<evidence type="ECO:0000256" key="8">
    <source>
        <dbReference type="ARBA" id="ARBA00022692"/>
    </source>
</evidence>
<dbReference type="InterPro" id="IPR009154">
    <property type="entry name" value="Membr-bd_4haem_cyt_TorC"/>
</dbReference>
<feature type="domain" description="NapC/NirT cytochrome c N-terminal" evidence="18">
    <location>
        <begin position="16"/>
        <end position="178"/>
    </location>
</feature>
<dbReference type="EMBL" id="LO017727">
    <property type="protein sequence ID" value="CRH04968.1"/>
    <property type="molecule type" value="Genomic_DNA"/>
</dbReference>
<accession>A0A1S7LEL2</accession>
<evidence type="ECO:0000256" key="6">
    <source>
        <dbReference type="ARBA" id="ARBA00022519"/>
    </source>
</evidence>
<organism evidence="19">
    <name type="scientific">Magnetococcus massalia (strain MO-1)</name>
    <dbReference type="NCBI Taxonomy" id="451514"/>
    <lineage>
        <taxon>Bacteria</taxon>
        <taxon>Pseudomonadati</taxon>
        <taxon>Pseudomonadota</taxon>
        <taxon>Magnetococcia</taxon>
        <taxon>Magnetococcales</taxon>
        <taxon>Magnetococcaceae</taxon>
        <taxon>Magnetococcus</taxon>
    </lineage>
</organism>
<keyword evidence="8 17" id="KW-0812">Transmembrane</keyword>
<evidence type="ECO:0000256" key="14">
    <source>
        <dbReference type="PIRNR" id="PIRNR000014"/>
    </source>
</evidence>
<dbReference type="GO" id="GO:0009055">
    <property type="term" value="F:electron transfer activity"/>
    <property type="evidence" value="ECO:0007669"/>
    <property type="project" value="UniProtKB-UniRule"/>
</dbReference>
<dbReference type="PIRSF" id="PIRSF000014">
    <property type="entry name" value="4_hem_cytch_TorC"/>
    <property type="match status" value="1"/>
</dbReference>
<feature type="transmembrane region" description="Helical" evidence="17">
    <location>
        <begin position="12"/>
        <end position="32"/>
    </location>
</feature>
<evidence type="ECO:0000256" key="2">
    <source>
        <dbReference type="ARBA" id="ARBA00006417"/>
    </source>
</evidence>
<evidence type="ECO:0000256" key="13">
    <source>
        <dbReference type="ARBA" id="ARBA00023136"/>
    </source>
</evidence>
<evidence type="ECO:0000256" key="9">
    <source>
        <dbReference type="ARBA" id="ARBA00022723"/>
    </source>
</evidence>
<evidence type="ECO:0000256" key="11">
    <source>
        <dbReference type="ARBA" id="ARBA00022989"/>
    </source>
</evidence>